<name>A0A0B7G870_KLEVA</name>
<reference evidence="4 6" key="1">
    <citation type="submission" date="2018-06" db="EMBL/GenBank/DDBJ databases">
        <authorList>
            <consortium name="Pathogen Informatics"/>
            <person name="Doyle S."/>
        </authorList>
    </citation>
    <scope>NUCLEOTIDE SEQUENCE [LARGE SCALE GENOMIC DNA]</scope>
    <source>
        <strain evidence="4 6">NCTC9177</strain>
    </source>
</reference>
<dbReference type="CDD" id="cd06150">
    <property type="entry name" value="YjgF_YER057c_UK114_like_2"/>
    <property type="match status" value="1"/>
</dbReference>
<dbReference type="Pfam" id="PF01042">
    <property type="entry name" value="Ribonuc_L-PSP"/>
    <property type="match status" value="1"/>
</dbReference>
<comment type="caution">
    <text evidence="4">The sequence shown here is derived from an EMBL/GenBank/DDBJ whole genome shotgun (WGS) entry which is preliminary data.</text>
</comment>
<dbReference type="FunFam" id="3.30.1330.40:FF:000002">
    <property type="entry name" value="Endoribonuclease L-PSP family protein"/>
    <property type="match status" value="1"/>
</dbReference>
<evidence type="ECO:0000313" key="8">
    <source>
        <dbReference type="Proteomes" id="UP000789617"/>
    </source>
</evidence>
<dbReference type="EMBL" id="UGKR01000003">
    <property type="protein sequence ID" value="STS91648.1"/>
    <property type="molecule type" value="Genomic_DNA"/>
</dbReference>
<reference evidence="5 7" key="2">
    <citation type="submission" date="2018-08" db="EMBL/GenBank/DDBJ databases">
        <authorList>
            <consortium name="Pathogen Informatics"/>
        </authorList>
    </citation>
    <scope>NUCLEOTIDE SEQUENCE [LARGE SCALE GENOMIC DNA]</scope>
    <source>
        <strain evidence="5 7">EuSCAPE_TR218</strain>
    </source>
</reference>
<sequence>MAVLPQPNGMLKEEKEMTITRIDAEARWSDVVIHNQTLYYTGVPANLDADAFEQTANTLAQIDAVLEKQGSDKSRILDATIFLADKSDFAAMNKAWDAWVVAGHAPVRCTVEATLMNPQYKVEIKIIAAV</sequence>
<evidence type="ECO:0000313" key="3">
    <source>
        <dbReference type="EMBL" id="CAH5944354.1"/>
    </source>
</evidence>
<reference evidence="3" key="3">
    <citation type="submission" date="2022-05" db="EMBL/GenBank/DDBJ databases">
        <authorList>
            <person name="Alioto T."/>
            <person name="Alioto T."/>
            <person name="Gomez Garrido J."/>
        </authorList>
    </citation>
    <scope>NUCLEOTIDE SEQUENCE</scope>
    <source>
        <strain evidence="3">0</strain>
    </source>
</reference>
<proteinExistence type="inferred from homology"/>
<comment type="similarity">
    <text evidence="1">Belongs to the RutC family.</text>
</comment>
<evidence type="ECO:0000313" key="4">
    <source>
        <dbReference type="EMBL" id="STS91648.1"/>
    </source>
</evidence>
<dbReference type="PANTHER" id="PTHR47328:SF1">
    <property type="entry name" value="RUTC FAMILY PROTEIN YOAB"/>
    <property type="match status" value="1"/>
</dbReference>
<gene>
    <name evidence="4" type="primary">yabJ_2</name>
    <name evidence="3" type="ORF">AN2335V1_0210</name>
    <name evidence="4" type="ORF">NCTC9177_05561</name>
    <name evidence="5" type="ORF">SAMEA3729809_01393</name>
</gene>
<dbReference type="InterPro" id="IPR006175">
    <property type="entry name" value="YjgF/YER057c/UK114"/>
</dbReference>
<dbReference type="Proteomes" id="UP000258928">
    <property type="component" value="Unassembled WGS sequence"/>
</dbReference>
<keyword evidence="4" id="KW-0378">Hydrolase</keyword>
<dbReference type="AlphaFoldDB" id="A0A0B7G870"/>
<keyword evidence="8" id="KW-1185">Reference proteome</keyword>
<evidence type="ECO:0000313" key="6">
    <source>
        <dbReference type="Proteomes" id="UP000254545"/>
    </source>
</evidence>
<evidence type="ECO:0000313" key="5">
    <source>
        <dbReference type="EMBL" id="SXF92693.1"/>
    </source>
</evidence>
<evidence type="ECO:0000313" key="7">
    <source>
        <dbReference type="Proteomes" id="UP000258928"/>
    </source>
</evidence>
<protein>
    <recommendedName>
        <fullName evidence="2">RutC family protein YoaB</fullName>
    </recommendedName>
</protein>
<dbReference type="InterPro" id="IPR035709">
    <property type="entry name" value="YoaB-like"/>
</dbReference>
<accession>A0A0B7G870</accession>
<dbReference type="Proteomes" id="UP000789617">
    <property type="component" value="Unassembled WGS sequence"/>
</dbReference>
<dbReference type="Gene3D" id="3.30.1330.40">
    <property type="entry name" value="RutC-like"/>
    <property type="match status" value="1"/>
</dbReference>
<dbReference type="EMBL" id="UKAS01000003">
    <property type="protein sequence ID" value="SXF92693.1"/>
    <property type="molecule type" value="Genomic_DNA"/>
</dbReference>
<dbReference type="InterPro" id="IPR035959">
    <property type="entry name" value="RutC-like_sf"/>
</dbReference>
<organism evidence="4 6">
    <name type="scientific">Klebsiella variicola</name>
    <dbReference type="NCBI Taxonomy" id="244366"/>
    <lineage>
        <taxon>Bacteria</taxon>
        <taxon>Pseudomonadati</taxon>
        <taxon>Pseudomonadota</taxon>
        <taxon>Gammaproteobacteria</taxon>
        <taxon>Enterobacterales</taxon>
        <taxon>Enterobacteriaceae</taxon>
        <taxon>Klebsiella/Raoultella group</taxon>
        <taxon>Klebsiella</taxon>
        <taxon>Klebsiella pneumoniae complex</taxon>
    </lineage>
</organism>
<dbReference type="OMA" id="NEVWNAW"/>
<dbReference type="GO" id="GO:0016787">
    <property type="term" value="F:hydrolase activity"/>
    <property type="evidence" value="ECO:0007669"/>
    <property type="project" value="UniProtKB-KW"/>
</dbReference>
<evidence type="ECO:0000256" key="1">
    <source>
        <dbReference type="ARBA" id="ARBA00010552"/>
    </source>
</evidence>
<dbReference type="Proteomes" id="UP000254545">
    <property type="component" value="Unassembled WGS sequence"/>
</dbReference>
<dbReference type="EMBL" id="CAJOXS020000001">
    <property type="protein sequence ID" value="CAH5944354.1"/>
    <property type="molecule type" value="Genomic_DNA"/>
</dbReference>
<dbReference type="PANTHER" id="PTHR47328">
    <property type="match status" value="1"/>
</dbReference>
<evidence type="ECO:0000256" key="2">
    <source>
        <dbReference type="ARBA" id="ARBA00071047"/>
    </source>
</evidence>
<dbReference type="SUPFAM" id="SSF55298">
    <property type="entry name" value="YjgF-like"/>
    <property type="match status" value="1"/>
</dbReference>